<dbReference type="GO" id="GO:0008168">
    <property type="term" value="F:methyltransferase activity"/>
    <property type="evidence" value="ECO:0007669"/>
    <property type="project" value="UniProtKB-KW"/>
</dbReference>
<dbReference type="Gene3D" id="3.40.50.150">
    <property type="entry name" value="Vaccinia Virus protein VP39"/>
    <property type="match status" value="1"/>
</dbReference>
<keyword evidence="2" id="KW-0808">Transferase</keyword>
<organism evidence="2 3">
    <name type="scientific">Mucilaginibacter agri</name>
    <dbReference type="NCBI Taxonomy" id="2695265"/>
    <lineage>
        <taxon>Bacteria</taxon>
        <taxon>Pseudomonadati</taxon>
        <taxon>Bacteroidota</taxon>
        <taxon>Sphingobacteriia</taxon>
        <taxon>Sphingobacteriales</taxon>
        <taxon>Sphingobacteriaceae</taxon>
        <taxon>Mucilaginibacter</taxon>
    </lineage>
</organism>
<feature type="domain" description="Methyltransferase FkbM" evidence="1">
    <location>
        <begin position="54"/>
        <end position="216"/>
    </location>
</feature>
<dbReference type="EMBL" id="WWEO01000043">
    <property type="protein sequence ID" value="NCD70406.1"/>
    <property type="molecule type" value="Genomic_DNA"/>
</dbReference>
<gene>
    <name evidence="2" type="ORF">GSY63_13640</name>
</gene>
<reference evidence="2" key="2">
    <citation type="submission" date="2020-10" db="EMBL/GenBank/DDBJ databases">
        <title>Mucilaginibacter sp. nov., isolated from soil.</title>
        <authorList>
            <person name="Jeon C.O."/>
        </authorList>
    </citation>
    <scope>NUCLEOTIDE SEQUENCE</scope>
    <source>
        <strain evidence="2">R11</strain>
    </source>
</reference>
<proteinExistence type="predicted"/>
<accession>A0A966DUG1</accession>
<dbReference type="AlphaFoldDB" id="A0A966DUG1"/>
<dbReference type="PANTHER" id="PTHR34203">
    <property type="entry name" value="METHYLTRANSFERASE, FKBM FAMILY PROTEIN"/>
    <property type="match status" value="1"/>
</dbReference>
<dbReference type="InterPro" id="IPR006342">
    <property type="entry name" value="FkbM_mtfrase"/>
</dbReference>
<keyword evidence="3" id="KW-1185">Reference proteome</keyword>
<dbReference type="InterPro" id="IPR052514">
    <property type="entry name" value="SAM-dependent_MTase"/>
</dbReference>
<dbReference type="GO" id="GO:0032259">
    <property type="term" value="P:methylation"/>
    <property type="evidence" value="ECO:0007669"/>
    <property type="project" value="UniProtKB-KW"/>
</dbReference>
<dbReference type="RefSeq" id="WP_166586386.1">
    <property type="nucleotide sequence ID" value="NZ_WWEO01000043.1"/>
</dbReference>
<dbReference type="InterPro" id="IPR029063">
    <property type="entry name" value="SAM-dependent_MTases_sf"/>
</dbReference>
<dbReference type="Proteomes" id="UP000638732">
    <property type="component" value="Unassembled WGS sequence"/>
</dbReference>
<comment type="caution">
    <text evidence="2">The sequence shown here is derived from an EMBL/GenBank/DDBJ whole genome shotgun (WGS) entry which is preliminary data.</text>
</comment>
<evidence type="ECO:0000313" key="2">
    <source>
        <dbReference type="EMBL" id="NCD70406.1"/>
    </source>
</evidence>
<evidence type="ECO:0000259" key="1">
    <source>
        <dbReference type="Pfam" id="PF05050"/>
    </source>
</evidence>
<dbReference type="PANTHER" id="PTHR34203:SF15">
    <property type="entry name" value="SLL1173 PROTEIN"/>
    <property type="match status" value="1"/>
</dbReference>
<dbReference type="SUPFAM" id="SSF53335">
    <property type="entry name" value="S-adenosyl-L-methionine-dependent methyltransferases"/>
    <property type="match status" value="1"/>
</dbReference>
<dbReference type="NCBIfam" id="TIGR01444">
    <property type="entry name" value="fkbM_fam"/>
    <property type="match status" value="1"/>
</dbReference>
<name>A0A966DUG1_9SPHI</name>
<keyword evidence="2" id="KW-0489">Methyltransferase</keyword>
<dbReference type="Pfam" id="PF05050">
    <property type="entry name" value="Methyltransf_21"/>
    <property type="match status" value="1"/>
</dbReference>
<evidence type="ECO:0000313" key="3">
    <source>
        <dbReference type="Proteomes" id="UP000638732"/>
    </source>
</evidence>
<protein>
    <submittedName>
        <fullName evidence="2">FkbM family methyltransferase</fullName>
    </submittedName>
</protein>
<reference evidence="2" key="1">
    <citation type="submission" date="2020-01" db="EMBL/GenBank/DDBJ databases">
        <authorList>
            <person name="Seo Y.L."/>
        </authorList>
    </citation>
    <scope>NUCLEOTIDE SEQUENCE</scope>
    <source>
        <strain evidence="2">R11</strain>
    </source>
</reference>
<sequence>MKKKIILTLQKLLGYENYLYYFSRFKAFLLKHDKYEQGFLQFLDLIPQGTTLLDIGANIGITSVPMAKKFPSLTLHSFEPVPPNISALKRVIKHFKLKNVVLHEIGLADAPGELKMVIPIINGVKMQGLCHMYNEATDSPDEGEIITVPVKKLDDLDYLQSAEKIAGIKIDVENFEYYVLKGGQQLLTRHKPVIYCELWDNEMRPLVMNYLKELGYAVKVFENKALVDFKDQEETNFIFISQ</sequence>